<dbReference type="PANTHER" id="PTHR45794:SF1">
    <property type="entry name" value="LEUCINE--TRNA LIGASE, CYTOPLASMIC"/>
    <property type="match status" value="1"/>
</dbReference>
<dbReference type="AlphaFoldDB" id="A0A0E0HHE6"/>
<evidence type="ECO:0000256" key="9">
    <source>
        <dbReference type="ARBA" id="ARBA00047469"/>
    </source>
</evidence>
<feature type="domain" description="Methionyl/Leucyl tRNA synthetase" evidence="13">
    <location>
        <begin position="604"/>
        <end position="667"/>
    </location>
</feature>
<sequence>MSQHSFRLQTTGAAAASNLFFLFLRRLTNHNPPGKEKMSSSYDEGKSFARRDLLLKIQSEVQKCWEENKVFEAKAGDTPPSPGEKFFGNFTYPYMNGMLHLGHAFTLSKLEFAAAYHRLHGSNVLLPFAFHCTGMPIKASADKLGKEIQQYGNPPVLPPANKNSKFELTNDRIYGQTTASAQDKYRSKRSKSVAKSGSYKSQWEIMRSFGIADGEIVEFQNPHHWLSYFPPLAMEDLEDFGLSCDWRRSFITTDMNPFYDAFVQWQMRKLKKMHRIVKGKQYMIYSPLDRQPCLGHDRASGEEVEPQEYVLIKMKVIPPFPPKLMVLEGRNVYLAAATLRPETIYGQTGGEATARAARNLAYQMLSRVPEKPTCLVELLGTDLIGLPLKSPLASNEVIYVLPMQNILVDKGTGIVTSVPSDTPDDFIALQELVKNQDFRVACGVKDEWVFPFEVIPIIDVPSFGNKSAEKVCFDLKMDSPDEKEKLAKAKEITYLKGFDDGIMIVGKFSNRKVQEVKPLIKEKLLKADMAVLYYEPQEKVISRSGDDCVVALTDQWLITYGEAEWKQKAIECLDKMNTFSVEARKDLMQNHLAFCIFNHTTLLPKHHWPRGFRCNRHLLLNSEKMSKSTGNFRTLRQAIEEFSSDATRFALADVGDGMDDENFVSETANSAALRLTKEISWMKEVFDDKSSFRLGPPSTYADRAARDEYRFSCGAGGINRELLWRFMDVQTRLITPICPHYAEHVWQKILKNERFVVRAGWPIADDPDSTLRITNKYLQSCIVLMRKSLHKQESCHKVAKKGAAASTTFAENKLSVGLIYVNEHYDGWEEQCLRVLQDKFDTEARSFTPDEDIIDALFKKDEAQNVGFQAL</sequence>
<dbReference type="HOGENOM" id="CLU_004174_1_1_1"/>
<dbReference type="InterPro" id="IPR009008">
    <property type="entry name" value="Val/Leu/Ile-tRNA-synth_edit"/>
</dbReference>
<evidence type="ECO:0000256" key="3">
    <source>
        <dbReference type="ARBA" id="ARBA00022598"/>
    </source>
</evidence>
<dbReference type="Pfam" id="PF00133">
    <property type="entry name" value="tRNA-synt_1"/>
    <property type="match status" value="1"/>
</dbReference>
<evidence type="ECO:0000256" key="8">
    <source>
        <dbReference type="ARBA" id="ARBA00030520"/>
    </source>
</evidence>
<keyword evidence="3 10" id="KW-0436">Ligase</keyword>
<dbReference type="GO" id="GO:0009791">
    <property type="term" value="P:post-embryonic development"/>
    <property type="evidence" value="ECO:0007669"/>
    <property type="project" value="UniProtKB-ARBA"/>
</dbReference>
<dbReference type="GO" id="GO:0006429">
    <property type="term" value="P:leucyl-tRNA aminoacylation"/>
    <property type="evidence" value="ECO:0007669"/>
    <property type="project" value="InterPro"/>
</dbReference>
<evidence type="ECO:0000256" key="7">
    <source>
        <dbReference type="ARBA" id="ARBA00023146"/>
    </source>
</evidence>
<dbReference type="SUPFAM" id="SSF47323">
    <property type="entry name" value="Anticodon-binding domain of a subclass of class I aminoacyl-tRNA synthetases"/>
    <property type="match status" value="1"/>
</dbReference>
<name>A0A0E0HHE6_ORYNI</name>
<dbReference type="InterPro" id="IPR013155">
    <property type="entry name" value="M/V/L/I-tRNA-synth_anticd-bd"/>
</dbReference>
<dbReference type="InterPro" id="IPR015413">
    <property type="entry name" value="Methionyl/Leucyl_tRNA_Synth"/>
</dbReference>
<evidence type="ECO:0000313" key="15">
    <source>
        <dbReference type="Proteomes" id="UP000006591"/>
    </source>
</evidence>
<dbReference type="STRING" id="4536.A0A0E0HHE6"/>
<dbReference type="GO" id="GO:0048608">
    <property type="term" value="P:reproductive structure development"/>
    <property type="evidence" value="ECO:0007669"/>
    <property type="project" value="UniProtKB-ARBA"/>
</dbReference>
<evidence type="ECO:0000313" key="14">
    <source>
        <dbReference type="EnsemblPlants" id="ONIVA05G24950.1"/>
    </source>
</evidence>
<dbReference type="OMA" id="RLTNHNP"/>
<dbReference type="Gene3D" id="1.10.730.10">
    <property type="entry name" value="Isoleucyl-tRNA Synthetase, Domain 1"/>
    <property type="match status" value="1"/>
</dbReference>
<dbReference type="EnsemblPlants" id="ONIVA05G24950.1">
    <property type="protein sequence ID" value="ONIVA05G24950.1"/>
    <property type="gene ID" value="ONIVA05G24950"/>
</dbReference>
<dbReference type="Gene3D" id="3.90.740.10">
    <property type="entry name" value="Valyl/Leucyl/Isoleucyl-tRNA synthetase, editing domain"/>
    <property type="match status" value="2"/>
</dbReference>
<dbReference type="Gene3D" id="3.40.50.620">
    <property type="entry name" value="HUPs"/>
    <property type="match status" value="2"/>
</dbReference>
<dbReference type="Proteomes" id="UP000006591">
    <property type="component" value="Chromosome 5"/>
</dbReference>
<dbReference type="InterPro" id="IPR004493">
    <property type="entry name" value="Leu-tRNA-synth_Ia_arc/euk"/>
</dbReference>
<proteinExistence type="inferred from homology"/>
<dbReference type="PANTHER" id="PTHR45794">
    <property type="entry name" value="LEUCYL-TRNA SYNTHETASE"/>
    <property type="match status" value="1"/>
</dbReference>
<dbReference type="GO" id="GO:0002161">
    <property type="term" value="F:aminoacyl-tRNA deacylase activity"/>
    <property type="evidence" value="ECO:0007669"/>
    <property type="project" value="InterPro"/>
</dbReference>
<organism evidence="14">
    <name type="scientific">Oryza nivara</name>
    <name type="common">Indian wild rice</name>
    <name type="synonym">Oryza sativa f. spontanea</name>
    <dbReference type="NCBI Taxonomy" id="4536"/>
    <lineage>
        <taxon>Eukaryota</taxon>
        <taxon>Viridiplantae</taxon>
        <taxon>Streptophyta</taxon>
        <taxon>Embryophyta</taxon>
        <taxon>Tracheophyta</taxon>
        <taxon>Spermatophyta</taxon>
        <taxon>Magnoliopsida</taxon>
        <taxon>Liliopsida</taxon>
        <taxon>Poales</taxon>
        <taxon>Poaceae</taxon>
        <taxon>BOP clade</taxon>
        <taxon>Oryzoideae</taxon>
        <taxon>Oryzeae</taxon>
        <taxon>Oryzinae</taxon>
        <taxon>Oryza</taxon>
    </lineage>
</organism>
<dbReference type="SUPFAM" id="SSF50677">
    <property type="entry name" value="ValRS/IleRS/LeuRS editing domain"/>
    <property type="match status" value="1"/>
</dbReference>
<dbReference type="GO" id="GO:0005524">
    <property type="term" value="F:ATP binding"/>
    <property type="evidence" value="ECO:0007669"/>
    <property type="project" value="UniProtKB-KW"/>
</dbReference>
<dbReference type="InterPro" id="IPR002300">
    <property type="entry name" value="aa-tRNA-synth_Ia"/>
</dbReference>
<evidence type="ECO:0000256" key="5">
    <source>
        <dbReference type="ARBA" id="ARBA00022840"/>
    </source>
</evidence>
<evidence type="ECO:0000259" key="13">
    <source>
        <dbReference type="Pfam" id="PF09334"/>
    </source>
</evidence>
<keyword evidence="6 10" id="KW-0648">Protein biosynthesis</keyword>
<keyword evidence="15" id="KW-1185">Reference proteome</keyword>
<evidence type="ECO:0000256" key="1">
    <source>
        <dbReference type="ARBA" id="ARBA00005594"/>
    </source>
</evidence>
<dbReference type="InterPro" id="IPR009080">
    <property type="entry name" value="tRNAsynth_Ia_anticodon-bd"/>
</dbReference>
<feature type="domain" description="Methionyl/Valyl/Leucyl/Isoleucyl-tRNA synthetase anticodon-binding" evidence="12">
    <location>
        <begin position="720"/>
        <end position="787"/>
    </location>
</feature>
<dbReference type="InterPro" id="IPR001412">
    <property type="entry name" value="aa-tRNA-synth_I_CS"/>
</dbReference>
<evidence type="ECO:0000259" key="12">
    <source>
        <dbReference type="Pfam" id="PF08264"/>
    </source>
</evidence>
<evidence type="ECO:0000256" key="4">
    <source>
        <dbReference type="ARBA" id="ARBA00022741"/>
    </source>
</evidence>
<dbReference type="SUPFAM" id="SSF52374">
    <property type="entry name" value="Nucleotidylyl transferase"/>
    <property type="match status" value="1"/>
</dbReference>
<dbReference type="eggNOG" id="KOG0437">
    <property type="taxonomic scope" value="Eukaryota"/>
</dbReference>
<dbReference type="Pfam" id="PF08264">
    <property type="entry name" value="Anticodon_1"/>
    <property type="match status" value="1"/>
</dbReference>
<dbReference type="Pfam" id="PF09334">
    <property type="entry name" value="tRNA-synt_1g"/>
    <property type="match status" value="1"/>
</dbReference>
<evidence type="ECO:0000256" key="10">
    <source>
        <dbReference type="RuleBase" id="RU363035"/>
    </source>
</evidence>
<keyword evidence="5 10" id="KW-0067">ATP-binding</keyword>
<evidence type="ECO:0000259" key="11">
    <source>
        <dbReference type="Pfam" id="PF00133"/>
    </source>
</evidence>
<comment type="similarity">
    <text evidence="1 10">Belongs to the class-I aminoacyl-tRNA synthetase family.</text>
</comment>
<accession>A0A0E0HHE6</accession>
<evidence type="ECO:0000256" key="6">
    <source>
        <dbReference type="ARBA" id="ARBA00022917"/>
    </source>
</evidence>
<dbReference type="GO" id="GO:0004823">
    <property type="term" value="F:leucine-tRNA ligase activity"/>
    <property type="evidence" value="ECO:0007669"/>
    <property type="project" value="UniProtKB-EC"/>
</dbReference>
<comment type="catalytic activity">
    <reaction evidence="9">
        <text>tRNA(Leu) + L-leucine + ATP = L-leucyl-tRNA(Leu) + AMP + diphosphate</text>
        <dbReference type="Rhea" id="RHEA:11688"/>
        <dbReference type="Rhea" id="RHEA-COMP:9613"/>
        <dbReference type="Rhea" id="RHEA-COMP:9622"/>
        <dbReference type="ChEBI" id="CHEBI:30616"/>
        <dbReference type="ChEBI" id="CHEBI:33019"/>
        <dbReference type="ChEBI" id="CHEBI:57427"/>
        <dbReference type="ChEBI" id="CHEBI:78442"/>
        <dbReference type="ChEBI" id="CHEBI:78494"/>
        <dbReference type="ChEBI" id="CHEBI:456215"/>
        <dbReference type="EC" id="6.1.1.4"/>
    </reaction>
</comment>
<dbReference type="FunFam" id="3.90.740.10:FF:000001">
    <property type="entry name" value="Leucine--tRNA ligase, cytoplasmic"/>
    <property type="match status" value="1"/>
</dbReference>
<reference evidence="14" key="2">
    <citation type="submission" date="2018-04" db="EMBL/GenBank/DDBJ databases">
        <title>OnivRS2 (Oryza nivara Reference Sequence Version 2).</title>
        <authorList>
            <person name="Zhang J."/>
            <person name="Kudrna D."/>
            <person name="Lee S."/>
            <person name="Talag J."/>
            <person name="Rajasekar S."/>
            <person name="Welchert J."/>
            <person name="Hsing Y.-I."/>
            <person name="Wing R.A."/>
        </authorList>
    </citation>
    <scope>NUCLEOTIDE SEQUENCE [LARGE SCALE GENOMIC DNA]</scope>
    <source>
        <strain evidence="14">SL10</strain>
    </source>
</reference>
<reference evidence="14" key="1">
    <citation type="submission" date="2015-04" db="UniProtKB">
        <authorList>
            <consortium name="EnsemblPlants"/>
        </authorList>
    </citation>
    <scope>IDENTIFICATION</scope>
    <source>
        <strain evidence="14">SL10</strain>
    </source>
</reference>
<keyword evidence="7 10" id="KW-0030">Aminoacyl-tRNA synthetase</keyword>
<protein>
    <recommendedName>
        <fullName evidence="2">leucine--tRNA ligase</fullName>
        <ecNumber evidence="2">6.1.1.4</ecNumber>
    </recommendedName>
    <alternativeName>
        <fullName evidence="8">Leucyl-tRNA synthetase</fullName>
    </alternativeName>
</protein>
<dbReference type="InterPro" id="IPR014729">
    <property type="entry name" value="Rossmann-like_a/b/a_fold"/>
</dbReference>
<dbReference type="Gramene" id="ONIVA05G24950.1">
    <property type="protein sequence ID" value="ONIVA05G24950.1"/>
    <property type="gene ID" value="ONIVA05G24950"/>
</dbReference>
<dbReference type="EC" id="6.1.1.4" evidence="2"/>
<evidence type="ECO:0000256" key="2">
    <source>
        <dbReference type="ARBA" id="ARBA00013164"/>
    </source>
</evidence>
<dbReference type="PROSITE" id="PS00178">
    <property type="entry name" value="AA_TRNA_LIGASE_I"/>
    <property type="match status" value="1"/>
</dbReference>
<feature type="domain" description="Aminoacyl-tRNA synthetase class Ia" evidence="11">
    <location>
        <begin position="61"/>
        <end position="146"/>
    </location>
</feature>
<keyword evidence="4 10" id="KW-0547">Nucleotide-binding</keyword>